<dbReference type="Proteomes" id="UP000037237">
    <property type="component" value="Unassembled WGS sequence"/>
</dbReference>
<accession>A0A0M0BMF2</accession>
<sequence length="274" mass="31409">MNLLQRTKKLLRLYGFSPKKRLGQNFTVNYDILHCLVEHASLTKNDVVLEVGAGFGFLTHLLSDRCKKVIAVEVDPQLANFLKENLSTLSNVVLMEGDILKLSLPSFNKVVSAPPYSISSPLLFRLLETRFDLALLILQKEFAERLGARVGTKDYGRLTVSISYRTDVELLDVVARKMFYPPPDVDSMMLQLKPRNPPFYVQDEALFFELIRALFTQRNKKVRNSLIHFLRNREFPREEAVKLADSTIYSAKRVRELAPEDFGILANELATKFR</sequence>
<comment type="subcellular location">
    <subcellularLocation>
        <location evidence="7">Cytoplasm</location>
    </subcellularLocation>
</comment>
<dbReference type="EMBL" id="LFWU01000155">
    <property type="protein sequence ID" value="KON29491.1"/>
    <property type="molecule type" value="Genomic_DNA"/>
</dbReference>
<keyword evidence="6 7" id="KW-0694">RNA-binding</keyword>
<dbReference type="InterPro" id="IPR029063">
    <property type="entry name" value="SAM-dependent_MTases_sf"/>
</dbReference>
<evidence type="ECO:0000256" key="5">
    <source>
        <dbReference type="ARBA" id="ARBA00022691"/>
    </source>
</evidence>
<feature type="binding site" evidence="7 8">
    <location>
        <position position="73"/>
    </location>
    <ligand>
        <name>S-adenosyl-L-methionine</name>
        <dbReference type="ChEBI" id="CHEBI:59789"/>
    </ligand>
</feature>
<keyword evidence="1 7" id="KW-0963">Cytoplasm</keyword>
<dbReference type="CDD" id="cd02440">
    <property type="entry name" value="AdoMet_MTases"/>
    <property type="match status" value="1"/>
</dbReference>
<dbReference type="Gene3D" id="3.40.50.150">
    <property type="entry name" value="Vaccinia Virus protein VP39"/>
    <property type="match status" value="1"/>
</dbReference>
<comment type="caution">
    <text evidence="7">Lacks conserved residue(s) required for the propagation of feature annotation.</text>
</comment>
<reference evidence="10 11" key="1">
    <citation type="submission" date="2015-06" db="EMBL/GenBank/DDBJ databases">
        <title>New insights into the roles of widespread benthic archaea in carbon and nitrogen cycling.</title>
        <authorList>
            <person name="Lazar C.S."/>
            <person name="Baker B.J."/>
            <person name="Seitz K.W."/>
            <person name="Hyde A.S."/>
            <person name="Dick G.J."/>
            <person name="Hinrichs K.-U."/>
            <person name="Teske A.P."/>
        </authorList>
    </citation>
    <scope>NUCLEOTIDE SEQUENCE [LARGE SCALE GENOMIC DNA]</scope>
    <source>
        <strain evidence="10">SG8-32-1</strain>
    </source>
</reference>
<organism evidence="10 11">
    <name type="scientific">miscellaneous Crenarchaeota group-1 archaeon SG8-32-1</name>
    <dbReference type="NCBI Taxonomy" id="1685124"/>
    <lineage>
        <taxon>Archaea</taxon>
        <taxon>Candidatus Bathyarchaeota</taxon>
        <taxon>MCG-1</taxon>
    </lineage>
</organism>
<feature type="binding site" evidence="7 8">
    <location>
        <position position="25"/>
    </location>
    <ligand>
        <name>S-adenosyl-L-methionine</name>
        <dbReference type="ChEBI" id="CHEBI:59789"/>
    </ligand>
</feature>
<dbReference type="SMART" id="SM00650">
    <property type="entry name" value="rADc"/>
    <property type="match status" value="1"/>
</dbReference>
<dbReference type="InterPro" id="IPR020596">
    <property type="entry name" value="rRNA_Ade_Mease_Trfase_CS"/>
</dbReference>
<evidence type="ECO:0000256" key="7">
    <source>
        <dbReference type="HAMAP-Rule" id="MF_00607"/>
    </source>
</evidence>
<evidence type="ECO:0000256" key="6">
    <source>
        <dbReference type="ARBA" id="ARBA00022884"/>
    </source>
</evidence>
<keyword evidence="4 7" id="KW-0808">Transferase</keyword>
<dbReference type="Pfam" id="PF00398">
    <property type="entry name" value="RrnaAD"/>
    <property type="match status" value="1"/>
</dbReference>
<dbReference type="PROSITE" id="PS51689">
    <property type="entry name" value="SAM_RNA_A_N6_MT"/>
    <property type="match status" value="1"/>
</dbReference>
<feature type="domain" description="Ribosomal RNA adenine methylase transferase N-terminal" evidence="9">
    <location>
        <begin position="32"/>
        <end position="196"/>
    </location>
</feature>
<feature type="binding site" evidence="7 8">
    <location>
        <position position="52"/>
    </location>
    <ligand>
        <name>S-adenosyl-L-methionine</name>
        <dbReference type="ChEBI" id="CHEBI:59789"/>
    </ligand>
</feature>
<dbReference type="GO" id="GO:0003723">
    <property type="term" value="F:RNA binding"/>
    <property type="evidence" value="ECO:0007669"/>
    <property type="project" value="UniProtKB-UniRule"/>
</dbReference>
<dbReference type="GO" id="GO:0005737">
    <property type="term" value="C:cytoplasm"/>
    <property type="evidence" value="ECO:0007669"/>
    <property type="project" value="UniProtKB-SubCell"/>
</dbReference>
<dbReference type="NCBIfam" id="TIGR00755">
    <property type="entry name" value="ksgA"/>
    <property type="match status" value="1"/>
</dbReference>
<dbReference type="EC" id="2.1.1.-" evidence="7"/>
<dbReference type="InterPro" id="IPR020598">
    <property type="entry name" value="rRNA_Ade_methylase_Trfase_N"/>
</dbReference>
<evidence type="ECO:0000256" key="1">
    <source>
        <dbReference type="ARBA" id="ARBA00022490"/>
    </source>
</evidence>
<feature type="binding site" evidence="7 8">
    <location>
        <position position="98"/>
    </location>
    <ligand>
        <name>S-adenosyl-L-methionine</name>
        <dbReference type="ChEBI" id="CHEBI:59789"/>
    </ligand>
</feature>
<dbReference type="PROSITE" id="PS01131">
    <property type="entry name" value="RRNA_A_DIMETH"/>
    <property type="match status" value="1"/>
</dbReference>
<evidence type="ECO:0000256" key="3">
    <source>
        <dbReference type="ARBA" id="ARBA00022603"/>
    </source>
</evidence>
<comment type="similarity">
    <text evidence="7">Belongs to the class I-like SAM-binding methyltransferase superfamily. rRNA adenine N(6)-methyltransferase family. RsmA subfamily.</text>
</comment>
<evidence type="ECO:0000259" key="9">
    <source>
        <dbReference type="SMART" id="SM00650"/>
    </source>
</evidence>
<name>A0A0M0BMF2_9ARCH</name>
<evidence type="ECO:0000256" key="4">
    <source>
        <dbReference type="ARBA" id="ARBA00022679"/>
    </source>
</evidence>
<dbReference type="AlphaFoldDB" id="A0A0M0BMF2"/>
<proteinExistence type="inferred from homology"/>
<evidence type="ECO:0000256" key="8">
    <source>
        <dbReference type="PROSITE-ProRule" id="PRU01026"/>
    </source>
</evidence>
<evidence type="ECO:0000313" key="10">
    <source>
        <dbReference type="EMBL" id="KON29491.1"/>
    </source>
</evidence>
<gene>
    <name evidence="7" type="primary">rsmA</name>
    <name evidence="7" type="synonym">ksgA</name>
    <name evidence="10" type="ORF">AC477_05885</name>
</gene>
<keyword evidence="5 7" id="KW-0949">S-adenosyl-L-methionine</keyword>
<dbReference type="PANTHER" id="PTHR11727:SF7">
    <property type="entry name" value="DIMETHYLADENOSINE TRANSFERASE-RELATED"/>
    <property type="match status" value="1"/>
</dbReference>
<feature type="binding site" evidence="8">
    <location>
        <position position="113"/>
    </location>
    <ligand>
        <name>S-adenosyl-L-methionine</name>
        <dbReference type="ChEBI" id="CHEBI:59789"/>
    </ligand>
</feature>
<dbReference type="GO" id="GO:0000179">
    <property type="term" value="F:rRNA (adenine-N6,N6-)-dimethyltransferase activity"/>
    <property type="evidence" value="ECO:0007669"/>
    <property type="project" value="UniProtKB-UniRule"/>
</dbReference>
<dbReference type="InterPro" id="IPR001737">
    <property type="entry name" value="KsgA/Erm"/>
</dbReference>
<dbReference type="InterPro" id="IPR023165">
    <property type="entry name" value="rRNA_Ade_diMease-like_C"/>
</dbReference>
<dbReference type="SUPFAM" id="SSF53335">
    <property type="entry name" value="S-adenosyl-L-methionine-dependent methyltransferases"/>
    <property type="match status" value="1"/>
</dbReference>
<keyword evidence="2 7" id="KW-0698">rRNA processing</keyword>
<dbReference type="InterPro" id="IPR011530">
    <property type="entry name" value="rRNA_adenine_dimethylase"/>
</dbReference>
<keyword evidence="3 7" id="KW-0489">Methyltransferase</keyword>
<comment type="caution">
    <text evidence="10">The sequence shown here is derived from an EMBL/GenBank/DDBJ whole genome shotgun (WGS) entry which is preliminary data.</text>
</comment>
<evidence type="ECO:0000313" key="11">
    <source>
        <dbReference type="Proteomes" id="UP000037237"/>
    </source>
</evidence>
<dbReference type="PANTHER" id="PTHR11727">
    <property type="entry name" value="DIMETHYLADENOSINE TRANSFERASE"/>
    <property type="match status" value="1"/>
</dbReference>
<protein>
    <recommendedName>
        <fullName evidence="7">Probable ribosomal RNA small subunit methyltransferase A</fullName>
        <ecNumber evidence="7">2.1.1.-</ecNumber>
    </recommendedName>
    <alternativeName>
        <fullName evidence="7">16S rRNA dimethyladenosine transferase</fullName>
    </alternativeName>
    <alternativeName>
        <fullName evidence="7">16S rRNA dimethylase</fullName>
    </alternativeName>
    <alternativeName>
        <fullName evidence="7">S-adenosylmethionine-6-N',N'-adenosyl(rRNA) dimethyltransferase</fullName>
    </alternativeName>
</protein>
<feature type="binding site" evidence="8">
    <location>
        <position position="27"/>
    </location>
    <ligand>
        <name>S-adenosyl-L-methionine</name>
        <dbReference type="ChEBI" id="CHEBI:59789"/>
    </ligand>
</feature>
<dbReference type="HAMAP" id="MF_00607">
    <property type="entry name" value="16SrRNA_methyltr_A"/>
    <property type="match status" value="1"/>
</dbReference>
<comment type="function">
    <text evidence="7">Specifically dimethylates two adjacent adenosines in the loop of a conserved hairpin near the 3'-end of 16S rRNA in the 30S particle. May play a critical role in biogenesis of 30S subunits.</text>
</comment>
<dbReference type="Gene3D" id="1.10.8.100">
    <property type="entry name" value="Ribosomal RNA adenine dimethylase-like, domain 2"/>
    <property type="match status" value="1"/>
</dbReference>
<evidence type="ECO:0000256" key="2">
    <source>
        <dbReference type="ARBA" id="ARBA00022552"/>
    </source>
</evidence>